<evidence type="ECO:0000256" key="4">
    <source>
        <dbReference type="ARBA" id="ARBA00022777"/>
    </source>
</evidence>
<keyword evidence="5" id="KW-0067">ATP-binding</keyword>
<dbReference type="PANTHER" id="PTHR43085">
    <property type="entry name" value="HEXOKINASE FAMILY MEMBER"/>
    <property type="match status" value="1"/>
</dbReference>
<dbReference type="PROSITE" id="PS00584">
    <property type="entry name" value="PFKB_KINASES_2"/>
    <property type="match status" value="1"/>
</dbReference>
<keyword evidence="4 7" id="KW-0418">Kinase</keyword>
<dbReference type="EMBL" id="JAPHQB010000017">
    <property type="protein sequence ID" value="MCX2802374.1"/>
    <property type="molecule type" value="Genomic_DNA"/>
</dbReference>
<comment type="caution">
    <text evidence="7">The sequence shown here is derived from an EMBL/GenBank/DDBJ whole genome shotgun (WGS) entry which is preliminary data.</text>
</comment>
<evidence type="ECO:0000256" key="2">
    <source>
        <dbReference type="ARBA" id="ARBA00022679"/>
    </source>
</evidence>
<dbReference type="InterPro" id="IPR050306">
    <property type="entry name" value="PfkB_Carbo_kinase"/>
</dbReference>
<proteinExistence type="inferred from homology"/>
<dbReference type="GO" id="GO:0016301">
    <property type="term" value="F:kinase activity"/>
    <property type="evidence" value="ECO:0007669"/>
    <property type="project" value="UniProtKB-KW"/>
</dbReference>
<gene>
    <name evidence="7" type="ORF">OQJ68_11310</name>
</gene>
<organism evidence="7 8">
    <name type="scientific">Microbulbifer thermotolerans</name>
    <dbReference type="NCBI Taxonomy" id="252514"/>
    <lineage>
        <taxon>Bacteria</taxon>
        <taxon>Pseudomonadati</taxon>
        <taxon>Pseudomonadota</taxon>
        <taxon>Gammaproteobacteria</taxon>
        <taxon>Cellvibrionales</taxon>
        <taxon>Microbulbiferaceae</taxon>
        <taxon>Microbulbifer</taxon>
    </lineage>
</organism>
<dbReference type="GO" id="GO:0005524">
    <property type="term" value="F:ATP binding"/>
    <property type="evidence" value="ECO:0007669"/>
    <property type="project" value="UniProtKB-KW"/>
</dbReference>
<accession>A0AB35HY30</accession>
<feature type="domain" description="Carbohydrate kinase PfkB" evidence="6">
    <location>
        <begin position="4"/>
        <end position="303"/>
    </location>
</feature>
<keyword evidence="2" id="KW-0808">Transferase</keyword>
<keyword evidence="3" id="KW-0547">Nucleotide-binding</keyword>
<dbReference type="AlphaFoldDB" id="A0AB35HY30"/>
<dbReference type="InterPro" id="IPR011611">
    <property type="entry name" value="PfkB_dom"/>
</dbReference>
<dbReference type="PANTHER" id="PTHR43085:SF1">
    <property type="entry name" value="PSEUDOURIDINE KINASE-RELATED"/>
    <property type="match status" value="1"/>
</dbReference>
<dbReference type="InterPro" id="IPR002173">
    <property type="entry name" value="Carboh/pur_kinase_PfkB_CS"/>
</dbReference>
<dbReference type="SUPFAM" id="SSF53613">
    <property type="entry name" value="Ribokinase-like"/>
    <property type="match status" value="1"/>
</dbReference>
<comment type="similarity">
    <text evidence="1">Belongs to the carbohydrate kinase PfkB family.</text>
</comment>
<sequence length="318" mass="33704">MCAARVAVFGEALIDLIETLPGRFEFYVGGSPFNVCRGFARQGLVCDYLSPISCDRMGERIAAVAAAEGIHCDRVPRSRRPTSLALVTVDSDGQPSYSLYREGVADLDIDSARLAAAVHPECQLFHTGSLALVPSMETQLRVLLSNLRSRGISISIDANLRPGVVPDNKAYLATVRGLIDCADVLKVSDEDLELLGIEQPLEFCRDLVRHGAVQLVAFTEGAGGATLITSETEVAQRAMAPSSVGDTVGAGDTFFSALLAFLLRKGGFARGLAALSAEELEELLTVAQWAASINVSRKGCNPPTLAELEAALPQALAS</sequence>
<dbReference type="Proteomes" id="UP001209730">
    <property type="component" value="Unassembled WGS sequence"/>
</dbReference>
<name>A0AB35HY30_MICTH</name>
<dbReference type="RefSeq" id="WP_266066321.1">
    <property type="nucleotide sequence ID" value="NZ_JAPHQB010000017.1"/>
</dbReference>
<dbReference type="InterPro" id="IPR029056">
    <property type="entry name" value="Ribokinase-like"/>
</dbReference>
<evidence type="ECO:0000313" key="8">
    <source>
        <dbReference type="Proteomes" id="UP001209730"/>
    </source>
</evidence>
<evidence type="ECO:0000259" key="6">
    <source>
        <dbReference type="Pfam" id="PF00294"/>
    </source>
</evidence>
<reference evidence="7" key="1">
    <citation type="submission" date="2022-11" db="EMBL/GenBank/DDBJ databases">
        <title>Chitin-degrading and fungicidal potential of chitinolytic bacterial strains from marine environment of the Pacific Ocean regions.</title>
        <authorList>
            <person name="Pentekhina I."/>
            <person name="Nedashkovskaya O."/>
            <person name="Seitkalieva A."/>
            <person name="Podvolotskaya A."/>
            <person name="Tekutyeva L."/>
            <person name="Balabanova L."/>
        </authorList>
    </citation>
    <scope>NUCLEOTIDE SEQUENCE</scope>
    <source>
        <strain evidence="7">KMM 6838</strain>
    </source>
</reference>
<protein>
    <submittedName>
        <fullName evidence="7">PfkB family carbohydrate kinase</fullName>
    </submittedName>
</protein>
<evidence type="ECO:0000256" key="3">
    <source>
        <dbReference type="ARBA" id="ARBA00022741"/>
    </source>
</evidence>
<dbReference type="Gene3D" id="3.40.1190.20">
    <property type="match status" value="1"/>
</dbReference>
<evidence type="ECO:0000313" key="7">
    <source>
        <dbReference type="EMBL" id="MCX2802374.1"/>
    </source>
</evidence>
<dbReference type="Pfam" id="PF00294">
    <property type="entry name" value="PfkB"/>
    <property type="match status" value="1"/>
</dbReference>
<evidence type="ECO:0000256" key="5">
    <source>
        <dbReference type="ARBA" id="ARBA00022840"/>
    </source>
</evidence>
<evidence type="ECO:0000256" key="1">
    <source>
        <dbReference type="ARBA" id="ARBA00010688"/>
    </source>
</evidence>